<dbReference type="CDD" id="cd00177">
    <property type="entry name" value="START"/>
    <property type="match status" value="1"/>
</dbReference>
<dbReference type="OrthoDB" id="9970435at2759"/>
<dbReference type="STRING" id="888268.A0A1E5ULF9"/>
<keyword evidence="9" id="KW-1185">Reference proteome</keyword>
<feature type="compositionally biased region" description="Basic and acidic residues" evidence="4">
    <location>
        <begin position="179"/>
        <end position="194"/>
    </location>
</feature>
<dbReference type="SUPFAM" id="SSF55961">
    <property type="entry name" value="Bet v1-like"/>
    <property type="match status" value="1"/>
</dbReference>
<evidence type="ECO:0000313" key="8">
    <source>
        <dbReference type="EMBL" id="OEL13668.1"/>
    </source>
</evidence>
<dbReference type="InterPro" id="IPR045096">
    <property type="entry name" value="EDR2-like"/>
</dbReference>
<feature type="transmembrane region" description="Helical" evidence="5">
    <location>
        <begin position="81"/>
        <end position="100"/>
    </location>
</feature>
<dbReference type="Gene3D" id="2.30.29.30">
    <property type="entry name" value="Pleckstrin-homology domain (PH domain)/Phosphotyrosine-binding domain (PTB)"/>
    <property type="match status" value="1"/>
</dbReference>
<gene>
    <name evidence="8" type="ORF">BAE44_0025311</name>
</gene>
<sequence length="827" mass="94462">MSSSSSVVYEGWMVRYGRRKIGRSFVHTRYFVLEPRMLSYYKRKPQHKADKVGGKLPIKSLPIDGNCRVEDRGLKMHHGHVLVFSFLFFFLVLFLIFLLECYDDDPFRALPLLLQMLYVLCVYNKREKHNRITMAAFNIQEALIWKEKIEMVIDQQQGVAQSDGNRAFISSQQKASLENGRKSSSSDHESQYSREEEEEEEDNQRSLLRRTTIGNGPPESLYDWTRENDLGISNQGSPDQVFSRGHWRLVRCQNGLRIFEELQDVDYLARSCSRAMKAVGVVEASCEAIFQLVMSMDTTRFEWDCSFQYGSLVEEVDGHTAILYHRLQLDWFPMFVWPRDLCYVRYWRRNDDGSYGWYSVVLFQSREHPNCGPQPGFVRAHIESGGFNISPLKSRNGRTRTQVQHLMQIDLKGWGVGYVPSFQQHCLIHMLNSVAGTNKLLNNMFPPSFSGKLKMTCALLFIVPFSPLTGLREWFSQSDESQVLPRIPVMVNMTPSVSSGKARKAQENTTQTSLPMDPSRHLTVLEEESDEDDEFLIPESEQEVDELLIVFPVDFFCHFVNKTMFSMQPSTREDAANVRQPGRDEEDSVQIDLSGFSGNLRRDDRDNSRDCWRISDGNNFRVRSKNFVYDKSKVPAGKPLMELVAVDWFKDAKRMDHVARRKGCAVQVAAEKGLFALAINLQVPGTTNYSMVFYFVMKKLIPNSLLQRFVDGDDEFRNSRFKLIPSVPKGSWIVRQSVGSTPCLLGKAVDITYIRGANYLEIDVDIGSSTVANGVLGLVCGVITTLVVDMAFLVQGNTYEELPERLIGAVRMSHIELSSAIVPVLED</sequence>
<feature type="region of interest" description="Disordered" evidence="4">
    <location>
        <begin position="569"/>
        <end position="588"/>
    </location>
</feature>
<dbReference type="CDD" id="cd00821">
    <property type="entry name" value="PH"/>
    <property type="match status" value="1"/>
</dbReference>
<evidence type="ECO:0000259" key="6">
    <source>
        <dbReference type="PROSITE" id="PS50003"/>
    </source>
</evidence>
<evidence type="ECO:0000256" key="4">
    <source>
        <dbReference type="SAM" id="MobiDB-lite"/>
    </source>
</evidence>
<keyword evidence="5" id="KW-0812">Transmembrane</keyword>
<feature type="region of interest" description="Disordered" evidence="4">
    <location>
        <begin position="174"/>
        <end position="220"/>
    </location>
</feature>
<dbReference type="SMART" id="SM00233">
    <property type="entry name" value="PH"/>
    <property type="match status" value="1"/>
</dbReference>
<comment type="subcellular location">
    <subcellularLocation>
        <location evidence="2">Endoplasmic reticulum</location>
    </subcellularLocation>
    <subcellularLocation>
        <location evidence="1">Nucleus</location>
    </subcellularLocation>
</comment>
<dbReference type="InterPro" id="IPR001849">
    <property type="entry name" value="PH_domain"/>
</dbReference>
<evidence type="ECO:0000256" key="2">
    <source>
        <dbReference type="ARBA" id="ARBA00004240"/>
    </source>
</evidence>
<dbReference type="InterPro" id="IPR009769">
    <property type="entry name" value="EDR2_C"/>
</dbReference>
<reference evidence="8 9" key="1">
    <citation type="submission" date="2016-09" db="EMBL/GenBank/DDBJ databases">
        <title>The draft genome of Dichanthelium oligosanthes: A C3 panicoid grass species.</title>
        <authorList>
            <person name="Studer A.J."/>
            <person name="Schnable J.C."/>
            <person name="Brutnell T.P."/>
        </authorList>
    </citation>
    <scope>NUCLEOTIDE SEQUENCE [LARGE SCALE GENOMIC DNA]</scope>
    <source>
        <strain evidence="9">cv. Kellogg 1175</strain>
        <tissue evidence="8">Leaf</tissue>
    </source>
</reference>
<feature type="domain" description="START" evidence="7">
    <location>
        <begin position="247"/>
        <end position="423"/>
    </location>
</feature>
<dbReference type="InterPro" id="IPR011993">
    <property type="entry name" value="PH-like_dom_sf"/>
</dbReference>
<organism evidence="8 9">
    <name type="scientific">Dichanthelium oligosanthes</name>
    <dbReference type="NCBI Taxonomy" id="888268"/>
    <lineage>
        <taxon>Eukaryota</taxon>
        <taxon>Viridiplantae</taxon>
        <taxon>Streptophyta</taxon>
        <taxon>Embryophyta</taxon>
        <taxon>Tracheophyta</taxon>
        <taxon>Spermatophyta</taxon>
        <taxon>Magnoliopsida</taxon>
        <taxon>Liliopsida</taxon>
        <taxon>Poales</taxon>
        <taxon>Poaceae</taxon>
        <taxon>PACMAD clade</taxon>
        <taxon>Panicoideae</taxon>
        <taxon>Panicodae</taxon>
        <taxon>Paniceae</taxon>
        <taxon>Dichantheliinae</taxon>
        <taxon>Dichanthelium</taxon>
    </lineage>
</organism>
<dbReference type="GO" id="GO:0008289">
    <property type="term" value="F:lipid binding"/>
    <property type="evidence" value="ECO:0007669"/>
    <property type="project" value="InterPro"/>
</dbReference>
<dbReference type="PROSITE" id="PS50848">
    <property type="entry name" value="START"/>
    <property type="match status" value="1"/>
</dbReference>
<dbReference type="GO" id="GO:0005634">
    <property type="term" value="C:nucleus"/>
    <property type="evidence" value="ECO:0007669"/>
    <property type="project" value="UniProtKB-SubCell"/>
</dbReference>
<evidence type="ECO:0000256" key="5">
    <source>
        <dbReference type="SAM" id="Phobius"/>
    </source>
</evidence>
<evidence type="ECO:0000256" key="3">
    <source>
        <dbReference type="ARBA" id="ARBA00022824"/>
    </source>
</evidence>
<evidence type="ECO:0000313" key="9">
    <source>
        <dbReference type="Proteomes" id="UP000095767"/>
    </source>
</evidence>
<dbReference type="AlphaFoldDB" id="A0A1E5ULF9"/>
<dbReference type="InterPro" id="IPR023393">
    <property type="entry name" value="START-like_dom_sf"/>
</dbReference>
<keyword evidence="5" id="KW-1133">Transmembrane helix</keyword>
<dbReference type="SMART" id="SM00234">
    <property type="entry name" value="START"/>
    <property type="match status" value="1"/>
</dbReference>
<name>A0A1E5ULF9_9POAL</name>
<dbReference type="Proteomes" id="UP000095767">
    <property type="component" value="Unassembled WGS sequence"/>
</dbReference>
<protein>
    <submittedName>
        <fullName evidence="8">Protein ENHANCED DISEASE RESISTANCE 2</fullName>
    </submittedName>
</protein>
<proteinExistence type="predicted"/>
<dbReference type="EMBL" id="LWDX02072632">
    <property type="protein sequence ID" value="OEL13668.1"/>
    <property type="molecule type" value="Genomic_DNA"/>
</dbReference>
<dbReference type="SUPFAM" id="SSF50729">
    <property type="entry name" value="PH domain-like"/>
    <property type="match status" value="1"/>
</dbReference>
<accession>A0A1E5ULF9</accession>
<dbReference type="Pfam" id="PF07059">
    <property type="entry name" value="EDR2_C"/>
    <property type="match status" value="1"/>
</dbReference>
<dbReference type="PANTHER" id="PTHR12136">
    <property type="entry name" value="ENHANCED DISEASE RESISTANCE-RELATED"/>
    <property type="match status" value="1"/>
</dbReference>
<dbReference type="Gene3D" id="3.30.530.20">
    <property type="match status" value="1"/>
</dbReference>
<dbReference type="Pfam" id="PF01852">
    <property type="entry name" value="START"/>
    <property type="match status" value="1"/>
</dbReference>
<comment type="caution">
    <text evidence="8">The sequence shown here is derived from an EMBL/GenBank/DDBJ whole genome shotgun (WGS) entry which is preliminary data.</text>
</comment>
<keyword evidence="3" id="KW-0256">Endoplasmic reticulum</keyword>
<feature type="domain" description="PH" evidence="6">
    <location>
        <begin position="6"/>
        <end position="154"/>
    </location>
</feature>
<evidence type="ECO:0000256" key="1">
    <source>
        <dbReference type="ARBA" id="ARBA00004123"/>
    </source>
</evidence>
<feature type="region of interest" description="Disordered" evidence="4">
    <location>
        <begin position="496"/>
        <end position="517"/>
    </location>
</feature>
<dbReference type="PANTHER" id="PTHR12136:SF100">
    <property type="entry name" value="PROTEIN ENHANCED DISEASE RESISTANCE 2-LIKE"/>
    <property type="match status" value="1"/>
</dbReference>
<dbReference type="GO" id="GO:0005783">
    <property type="term" value="C:endoplasmic reticulum"/>
    <property type="evidence" value="ECO:0007669"/>
    <property type="project" value="UniProtKB-SubCell"/>
</dbReference>
<keyword evidence="5" id="KW-0472">Membrane</keyword>
<dbReference type="PROSITE" id="PS50003">
    <property type="entry name" value="PH_DOMAIN"/>
    <property type="match status" value="1"/>
</dbReference>
<evidence type="ECO:0000259" key="7">
    <source>
        <dbReference type="PROSITE" id="PS50848"/>
    </source>
</evidence>
<dbReference type="InterPro" id="IPR002913">
    <property type="entry name" value="START_lipid-bd_dom"/>
</dbReference>